<proteinExistence type="predicted"/>
<evidence type="ECO:0000313" key="3">
    <source>
        <dbReference type="Proteomes" id="UP000031982"/>
    </source>
</evidence>
<evidence type="ECO:0000259" key="1">
    <source>
        <dbReference type="Pfam" id="PF02602"/>
    </source>
</evidence>
<dbReference type="PANTHER" id="PTHR40082:SF1">
    <property type="entry name" value="BLR5956 PROTEIN"/>
    <property type="match status" value="1"/>
</dbReference>
<accession>A0ABR5B035</accession>
<keyword evidence="3" id="KW-1185">Reference proteome</keyword>
<sequence length="268" mass="29053">MGKGLEGKKIVIAGSRKTEEMSVLIKKQGGLPLIRPLQGTVFLAAEEVGSELKKLIAAPPDWMVFTTGIGTEALTAAADQLGAKQEFQQIIHQVKVAARGYKTVAALKKLGITPAAVDDDGTIAGLIRALEKESFAKKRIAVQLHGENAPSLIKFLTENEAEVQCLLPYRHHAPDEKAVETLMNEIIGQAVDGVCFTTAIQVRSLFQYARQKEQVKELLDAFSKGTLAGAVGKVTAEALTEEGVRRMVVPELERMGALIMEMSRYDRG</sequence>
<comment type="caution">
    <text evidence="2">The sequence shown here is derived from an EMBL/GenBank/DDBJ whole genome shotgun (WGS) entry which is preliminary data.</text>
</comment>
<protein>
    <submittedName>
        <fullName evidence="2">Uroporphyrinogen-III synthase</fullName>
    </submittedName>
</protein>
<dbReference type="CDD" id="cd06578">
    <property type="entry name" value="HemD"/>
    <property type="match status" value="1"/>
</dbReference>
<dbReference type="PANTHER" id="PTHR40082">
    <property type="entry name" value="BLR5956 PROTEIN"/>
    <property type="match status" value="1"/>
</dbReference>
<organism evidence="2 3">
    <name type="scientific">Bacillus badius</name>
    <dbReference type="NCBI Taxonomy" id="1455"/>
    <lineage>
        <taxon>Bacteria</taxon>
        <taxon>Bacillati</taxon>
        <taxon>Bacillota</taxon>
        <taxon>Bacilli</taxon>
        <taxon>Bacillales</taxon>
        <taxon>Bacillaceae</taxon>
        <taxon>Pseudobacillus</taxon>
    </lineage>
</organism>
<dbReference type="Pfam" id="PF02602">
    <property type="entry name" value="HEM4"/>
    <property type="match status" value="1"/>
</dbReference>
<dbReference type="InterPro" id="IPR003754">
    <property type="entry name" value="4pyrrol_synth_uPrphyn_synth"/>
</dbReference>
<name>A0ABR5B035_BACBA</name>
<dbReference type="Proteomes" id="UP000031982">
    <property type="component" value="Unassembled WGS sequence"/>
</dbReference>
<dbReference type="InterPro" id="IPR036108">
    <property type="entry name" value="4pyrrol_syn_uPrphyn_synt_sf"/>
</dbReference>
<dbReference type="EMBL" id="JXLP01000001">
    <property type="protein sequence ID" value="KIL80348.1"/>
    <property type="molecule type" value="Genomic_DNA"/>
</dbReference>
<dbReference type="RefSeq" id="WP_041099589.1">
    <property type="nucleotide sequence ID" value="NZ_JARTHD010000022.1"/>
</dbReference>
<reference evidence="2 3" key="1">
    <citation type="submission" date="2015-01" db="EMBL/GenBank/DDBJ databases">
        <title>Genome Assembly of Bacillus badius MTCC 1458.</title>
        <authorList>
            <person name="Verma A."/>
            <person name="Khatri I."/>
            <person name="Mual P."/>
            <person name="Subramanian S."/>
            <person name="Krishnamurthi S."/>
        </authorList>
    </citation>
    <scope>NUCLEOTIDE SEQUENCE [LARGE SCALE GENOMIC DNA]</scope>
    <source>
        <strain evidence="2 3">MTCC 1458</strain>
    </source>
</reference>
<dbReference type="SUPFAM" id="SSF69618">
    <property type="entry name" value="HemD-like"/>
    <property type="match status" value="1"/>
</dbReference>
<dbReference type="InterPro" id="IPR039793">
    <property type="entry name" value="UROS/Hem4"/>
</dbReference>
<dbReference type="NCBIfam" id="NF004584">
    <property type="entry name" value="PRK05928.2-1"/>
    <property type="match status" value="1"/>
</dbReference>
<feature type="domain" description="Tetrapyrrole biosynthesis uroporphyrinogen III synthase" evidence="1">
    <location>
        <begin position="20"/>
        <end position="259"/>
    </location>
</feature>
<dbReference type="Gene3D" id="3.40.50.10090">
    <property type="match status" value="2"/>
</dbReference>
<gene>
    <name evidence="2" type="ORF">SD77_0196</name>
</gene>
<evidence type="ECO:0000313" key="2">
    <source>
        <dbReference type="EMBL" id="KIL80348.1"/>
    </source>
</evidence>